<evidence type="ECO:0000256" key="1">
    <source>
        <dbReference type="ARBA" id="ARBA00022603"/>
    </source>
</evidence>
<keyword evidence="2" id="KW-0808">Transferase</keyword>
<dbReference type="GO" id="GO:0003677">
    <property type="term" value="F:DNA binding"/>
    <property type="evidence" value="ECO:0007669"/>
    <property type="project" value="InterPro"/>
</dbReference>
<accession>X1K112</accession>
<keyword evidence="1" id="KW-0489">Methyltransferase</keyword>
<dbReference type="InterPro" id="IPR001091">
    <property type="entry name" value="RM_Methyltransferase"/>
</dbReference>
<evidence type="ECO:0000313" key="4">
    <source>
        <dbReference type="EMBL" id="GAH75783.1"/>
    </source>
</evidence>
<dbReference type="GO" id="GO:0008170">
    <property type="term" value="F:N-methyltransferase activity"/>
    <property type="evidence" value="ECO:0007669"/>
    <property type="project" value="InterPro"/>
</dbReference>
<dbReference type="PRINTS" id="PR00508">
    <property type="entry name" value="S21N4MTFRASE"/>
</dbReference>
<dbReference type="SUPFAM" id="SSF53335">
    <property type="entry name" value="S-adenosyl-L-methionine-dependent methyltransferases"/>
    <property type="match status" value="1"/>
</dbReference>
<gene>
    <name evidence="4" type="ORF">S03H2_46184</name>
</gene>
<evidence type="ECO:0000259" key="3">
    <source>
        <dbReference type="Pfam" id="PF01555"/>
    </source>
</evidence>
<sequence length="140" mass="15850">MIFALKEAMAGSGFKLAQLLVWVKNQAVIGRRDYLAKHELIAYGWHGAHCFFKSKDASVLYCPKPNASPLHPTTKPASLIRRLILNSSKVYDTVYDPFGGSGTTLIACEQTKRKCLTIEIDSSYCKTITERYKKLTRRYK</sequence>
<comment type="caution">
    <text evidence="4">The sequence shown here is derived from an EMBL/GenBank/DDBJ whole genome shotgun (WGS) entry which is preliminary data.</text>
</comment>
<dbReference type="AlphaFoldDB" id="X1K112"/>
<dbReference type="Gene3D" id="3.40.50.150">
    <property type="entry name" value="Vaccinia Virus protein VP39"/>
    <property type="match status" value="1"/>
</dbReference>
<evidence type="ECO:0000256" key="2">
    <source>
        <dbReference type="ARBA" id="ARBA00022679"/>
    </source>
</evidence>
<organism evidence="4">
    <name type="scientific">marine sediment metagenome</name>
    <dbReference type="NCBI Taxonomy" id="412755"/>
    <lineage>
        <taxon>unclassified sequences</taxon>
        <taxon>metagenomes</taxon>
        <taxon>ecological metagenomes</taxon>
    </lineage>
</organism>
<reference evidence="4" key="1">
    <citation type="journal article" date="2014" name="Front. Microbiol.">
        <title>High frequency of phylogenetically diverse reductive dehalogenase-homologous genes in deep subseafloor sedimentary metagenomes.</title>
        <authorList>
            <person name="Kawai M."/>
            <person name="Futagami T."/>
            <person name="Toyoda A."/>
            <person name="Takaki Y."/>
            <person name="Nishi S."/>
            <person name="Hori S."/>
            <person name="Arai W."/>
            <person name="Tsubouchi T."/>
            <person name="Morono Y."/>
            <person name="Uchiyama I."/>
            <person name="Ito T."/>
            <person name="Fujiyama A."/>
            <person name="Inagaki F."/>
            <person name="Takami H."/>
        </authorList>
    </citation>
    <scope>NUCLEOTIDE SEQUENCE</scope>
    <source>
        <strain evidence="4">Expedition CK06-06</strain>
    </source>
</reference>
<feature type="domain" description="DNA methylase N-4/N-6" evidence="3">
    <location>
        <begin position="69"/>
        <end position="129"/>
    </location>
</feature>
<dbReference type="InterPro" id="IPR029063">
    <property type="entry name" value="SAM-dependent_MTases_sf"/>
</dbReference>
<dbReference type="EMBL" id="BARU01028982">
    <property type="protein sequence ID" value="GAH75783.1"/>
    <property type="molecule type" value="Genomic_DNA"/>
</dbReference>
<dbReference type="InterPro" id="IPR002941">
    <property type="entry name" value="DNA_methylase_N4/N6"/>
</dbReference>
<dbReference type="GO" id="GO:0032259">
    <property type="term" value="P:methylation"/>
    <property type="evidence" value="ECO:0007669"/>
    <property type="project" value="UniProtKB-KW"/>
</dbReference>
<protein>
    <recommendedName>
        <fullName evidence="3">DNA methylase N-4/N-6 domain-containing protein</fullName>
    </recommendedName>
</protein>
<proteinExistence type="predicted"/>
<dbReference type="Pfam" id="PF01555">
    <property type="entry name" value="N6_N4_Mtase"/>
    <property type="match status" value="1"/>
</dbReference>
<name>X1K112_9ZZZZ</name>